<dbReference type="AlphaFoldDB" id="A0A2P6FCP4"/>
<evidence type="ECO:0000313" key="2">
    <source>
        <dbReference type="Proteomes" id="UP000031565"/>
    </source>
</evidence>
<keyword evidence="2" id="KW-1185">Reference proteome</keyword>
<dbReference type="GO" id="GO:0016301">
    <property type="term" value="F:kinase activity"/>
    <property type="evidence" value="ECO:0007669"/>
    <property type="project" value="UniProtKB-KW"/>
</dbReference>
<dbReference type="RefSeq" id="WP_227991443.1">
    <property type="nucleotide sequence ID" value="NZ_CM020866.1"/>
</dbReference>
<organism evidence="1 2">
    <name type="scientific">Spiroplasma poulsonii</name>
    <dbReference type="NCBI Taxonomy" id="2138"/>
    <lineage>
        <taxon>Bacteria</taxon>
        <taxon>Bacillati</taxon>
        <taxon>Mycoplasmatota</taxon>
        <taxon>Mollicutes</taxon>
        <taxon>Entomoplasmatales</taxon>
        <taxon>Spiroplasmataceae</taxon>
        <taxon>Spiroplasma</taxon>
    </lineage>
</organism>
<sequence>MMKYNIKTKLNLGITNQNYQTVDNLFIRYSDPFTNLFIDHQNEIFVLEKIKNTKLTLPIVDYGYDNDHFFLVTSYYQTLQPVSAIKLTKEVLKNIAAIIKQLWQIKLTANDQIKTFQPQQFLETFKTALKKPLVALQPYEAKLDYIKLQTNNLVLCHNDLNGGNLVVVEKKLYLIDFEYAMQNDKFFDIASFASETLTTKAEQTYWFSLFNLTVQQQQKVNAWMYYQNIVWIAWANYMYEQTNNNIFLEIINLKLLNLQNND</sequence>
<dbReference type="InterPro" id="IPR011009">
    <property type="entry name" value="Kinase-like_dom_sf"/>
</dbReference>
<dbReference type="EMBL" id="JTLV02000001">
    <property type="protein sequence ID" value="PQM31202.1"/>
    <property type="molecule type" value="Genomic_DNA"/>
</dbReference>
<dbReference type="Gene3D" id="3.90.1200.10">
    <property type="match status" value="1"/>
</dbReference>
<dbReference type="InterPro" id="IPR052077">
    <property type="entry name" value="CcrZ_PhaseVar_Mediator"/>
</dbReference>
<dbReference type="Pfam" id="PF01633">
    <property type="entry name" value="Choline_kinase"/>
    <property type="match status" value="1"/>
</dbReference>
<dbReference type="SUPFAM" id="SSF56112">
    <property type="entry name" value="Protein kinase-like (PK-like)"/>
    <property type="match status" value="1"/>
</dbReference>
<protein>
    <submittedName>
        <fullName evidence="1">Thiamine kinase</fullName>
    </submittedName>
</protein>
<keyword evidence="1" id="KW-0418">Kinase</keyword>
<dbReference type="STRING" id="2138.SMSRO_v1c09680"/>
<proteinExistence type="predicted"/>
<keyword evidence="1" id="KW-0808">Transferase</keyword>
<evidence type="ECO:0000313" key="1">
    <source>
        <dbReference type="EMBL" id="PQM31202.1"/>
    </source>
</evidence>
<dbReference type="Proteomes" id="UP000031565">
    <property type="component" value="Unassembled WGS sequence"/>
</dbReference>
<accession>A0A2P6FCP4</accession>
<dbReference type="PANTHER" id="PTHR40086">
    <property type="entry name" value="PHOSPHOTRANSFERASE YTMP-RELATED"/>
    <property type="match status" value="1"/>
</dbReference>
<comment type="caution">
    <text evidence="1">The sequence shown here is derived from an EMBL/GenBank/DDBJ whole genome shotgun (WGS) entry which is preliminary data.</text>
</comment>
<reference evidence="1 2" key="1">
    <citation type="journal article" date="2015" name="MBio">
        <title>Genome sequence of the Drosophila melanogaster male-killing Spiroplasma strain MSRO endosymbiont.</title>
        <authorList>
            <person name="Paredes J.C."/>
            <person name="Herren J.K."/>
            <person name="Schupfer F."/>
            <person name="Marin R."/>
            <person name="Claverol S."/>
            <person name="Kuo C.H."/>
            <person name="Lemaitre B."/>
            <person name="Beven L."/>
        </authorList>
    </citation>
    <scope>NUCLEOTIDE SEQUENCE [LARGE SCALE GENOMIC DNA]</scope>
    <source>
        <strain evidence="1 2">MSRO</strain>
    </source>
</reference>
<name>A0A2P6FCP4_9MOLU</name>
<gene>
    <name evidence="1" type="ORF">SMSRO_SF010140</name>
</gene>
<dbReference type="PANTHER" id="PTHR40086:SF1">
    <property type="entry name" value="CELL CYCLE REGULATOR CCRZ"/>
    <property type="match status" value="1"/>
</dbReference>